<feature type="non-terminal residue" evidence="2">
    <location>
        <position position="1"/>
    </location>
</feature>
<sequence length="282" mass="32897">TDIYPQESESESSEDTTTDEESEDIVQIPEELHEWVKNRKSMLPRYHGGIGHIPGNILSVETIDKAKSFIKRMGEQHGESIAVRKYTQKKTSEQITVTYEKDDITLLPSHYLYSRLHIAYNLMHPNKYIKKLPHDPQQSEKWYYLSLLKIYQFGFVDEGIDKHWHAIYTEVDCGFGSTKKEYSRLEIWYIDQLAEVIERSSPNNISAKVRATDPWDEFKLIKQYVDINQLNPRILPQKGLLAEKQVDLWKNIGPYCPIAFRNKLCSKLPDSVIERVEHLKGA</sequence>
<organism evidence="2 3">
    <name type="scientific">Racocetra fulgida</name>
    <dbReference type="NCBI Taxonomy" id="60492"/>
    <lineage>
        <taxon>Eukaryota</taxon>
        <taxon>Fungi</taxon>
        <taxon>Fungi incertae sedis</taxon>
        <taxon>Mucoromycota</taxon>
        <taxon>Glomeromycotina</taxon>
        <taxon>Glomeromycetes</taxon>
        <taxon>Diversisporales</taxon>
        <taxon>Gigasporaceae</taxon>
        <taxon>Racocetra</taxon>
    </lineage>
</organism>
<feature type="compositionally biased region" description="Acidic residues" evidence="1">
    <location>
        <begin position="8"/>
        <end position="24"/>
    </location>
</feature>
<feature type="non-terminal residue" evidence="2">
    <location>
        <position position="282"/>
    </location>
</feature>
<gene>
    <name evidence="2" type="ORF">RFULGI_LOCUS8735</name>
</gene>
<reference evidence="2" key="1">
    <citation type="submission" date="2021-06" db="EMBL/GenBank/DDBJ databases">
        <authorList>
            <person name="Kallberg Y."/>
            <person name="Tangrot J."/>
            <person name="Rosling A."/>
        </authorList>
    </citation>
    <scope>NUCLEOTIDE SEQUENCE</scope>
    <source>
        <strain evidence="2">IN212</strain>
    </source>
</reference>
<accession>A0A9N9DYJ0</accession>
<dbReference type="Proteomes" id="UP000789396">
    <property type="component" value="Unassembled WGS sequence"/>
</dbReference>
<dbReference type="AlphaFoldDB" id="A0A9N9DYJ0"/>
<dbReference type="EMBL" id="CAJVPZ010014496">
    <property type="protein sequence ID" value="CAG8658059.1"/>
    <property type="molecule type" value="Genomic_DNA"/>
</dbReference>
<evidence type="ECO:0000313" key="3">
    <source>
        <dbReference type="Proteomes" id="UP000789396"/>
    </source>
</evidence>
<keyword evidence="3" id="KW-1185">Reference proteome</keyword>
<protein>
    <submittedName>
        <fullName evidence="2">1019_t:CDS:1</fullName>
    </submittedName>
</protein>
<evidence type="ECO:0000256" key="1">
    <source>
        <dbReference type="SAM" id="MobiDB-lite"/>
    </source>
</evidence>
<proteinExistence type="predicted"/>
<feature type="region of interest" description="Disordered" evidence="1">
    <location>
        <begin position="1"/>
        <end position="24"/>
    </location>
</feature>
<comment type="caution">
    <text evidence="2">The sequence shown here is derived from an EMBL/GenBank/DDBJ whole genome shotgun (WGS) entry which is preliminary data.</text>
</comment>
<name>A0A9N9DYJ0_9GLOM</name>
<evidence type="ECO:0000313" key="2">
    <source>
        <dbReference type="EMBL" id="CAG8658059.1"/>
    </source>
</evidence>